<gene>
    <name evidence="1" type="ORF">NM208_g3439</name>
</gene>
<evidence type="ECO:0000313" key="2">
    <source>
        <dbReference type="Proteomes" id="UP001148629"/>
    </source>
</evidence>
<accession>A0ACC1SNZ5</accession>
<proteinExistence type="predicted"/>
<organism evidence="1 2">
    <name type="scientific">Fusarium decemcellulare</name>
    <dbReference type="NCBI Taxonomy" id="57161"/>
    <lineage>
        <taxon>Eukaryota</taxon>
        <taxon>Fungi</taxon>
        <taxon>Dikarya</taxon>
        <taxon>Ascomycota</taxon>
        <taxon>Pezizomycotina</taxon>
        <taxon>Sordariomycetes</taxon>
        <taxon>Hypocreomycetidae</taxon>
        <taxon>Hypocreales</taxon>
        <taxon>Nectriaceae</taxon>
        <taxon>Fusarium</taxon>
        <taxon>Fusarium decemcellulare species complex</taxon>
    </lineage>
</organism>
<keyword evidence="2" id="KW-1185">Reference proteome</keyword>
<dbReference type="Proteomes" id="UP001148629">
    <property type="component" value="Unassembled WGS sequence"/>
</dbReference>
<dbReference type="EMBL" id="JANRMS010000232">
    <property type="protein sequence ID" value="KAJ3543697.1"/>
    <property type="molecule type" value="Genomic_DNA"/>
</dbReference>
<evidence type="ECO:0000313" key="1">
    <source>
        <dbReference type="EMBL" id="KAJ3543697.1"/>
    </source>
</evidence>
<sequence>MDLIEDLIITPFSEMIENGHIAIHNAGTAQPMLRIAEALVREADRAMRRIQRLAQKRILRHGLDFVHAVQDSESIAKHHIELVEILWDFEDYNSCRTFQPEIFAHVQFTLHEKALGIYQTLARLKLGDAGSVDSLQGDSHMWRSRHEDELLTDTRPFRNEPECTRARQDISKETYNDDTSSDLVSDTEPATMVTFVERLRALSQLESRPMEPTGDFTSECDSSECSTWQEPGEGLSPPKSGDKSSTGKWSTASNCLGQHIDLAQPVLIHDSEAERRLLMPALVGYRDSTLPMRLGTDFSQHGGDNSCD</sequence>
<name>A0ACC1SNZ5_9HYPO</name>
<protein>
    <submittedName>
        <fullName evidence="1">Uncharacterized protein</fullName>
    </submittedName>
</protein>
<comment type="caution">
    <text evidence="1">The sequence shown here is derived from an EMBL/GenBank/DDBJ whole genome shotgun (WGS) entry which is preliminary data.</text>
</comment>
<reference evidence="1" key="1">
    <citation type="submission" date="2022-08" db="EMBL/GenBank/DDBJ databases">
        <title>Genome Sequence of Fusarium decemcellulare.</title>
        <authorList>
            <person name="Buettner E."/>
        </authorList>
    </citation>
    <scope>NUCLEOTIDE SEQUENCE</scope>
    <source>
        <strain evidence="1">Babe19</strain>
    </source>
</reference>